<proteinExistence type="predicted"/>
<evidence type="ECO:0000256" key="3">
    <source>
        <dbReference type="ARBA" id="ARBA00023014"/>
    </source>
</evidence>
<name>A0A0F9LCZ3_9ZZZZ</name>
<keyword evidence="3" id="KW-0411">Iron-sulfur</keyword>
<evidence type="ECO:0000256" key="2">
    <source>
        <dbReference type="ARBA" id="ARBA00023004"/>
    </source>
</evidence>
<evidence type="ECO:0000313" key="4">
    <source>
        <dbReference type="EMBL" id="KKM85151.1"/>
    </source>
</evidence>
<protein>
    <recommendedName>
        <fullName evidence="5">Radical SAM protein</fullName>
    </recommendedName>
</protein>
<organism evidence="4">
    <name type="scientific">marine sediment metagenome</name>
    <dbReference type="NCBI Taxonomy" id="412755"/>
    <lineage>
        <taxon>unclassified sequences</taxon>
        <taxon>metagenomes</taxon>
        <taxon>ecological metagenomes</taxon>
    </lineage>
</organism>
<gene>
    <name evidence="4" type="ORF">LCGC14_1292000</name>
</gene>
<dbReference type="PANTHER" id="PTHR43432:SF4">
    <property type="entry name" value="RADICAL SAM CORE DOMAIN-CONTAINING PROTEIN"/>
    <property type="match status" value="1"/>
</dbReference>
<feature type="non-terminal residue" evidence="4">
    <location>
        <position position="292"/>
    </location>
</feature>
<evidence type="ECO:0000256" key="1">
    <source>
        <dbReference type="ARBA" id="ARBA00022723"/>
    </source>
</evidence>
<comment type="caution">
    <text evidence="4">The sequence shown here is derived from an EMBL/GenBank/DDBJ whole genome shotgun (WGS) entry which is preliminary data.</text>
</comment>
<sequence>MSKLKIKISDMDKKRFLRNIKMGTKEWAYKNANCIQGCGVCIYCYAKAMAKRRGITEDEWNNKLIVWKRINKNYLKLKPKGNAPWTYMFPTTHNIFIEEPYFSACVKLLDKLLKSGNTVLVTLKPFSKVVKKLCEQFQGYRDKMAYRFTITSADNEILQIFEPKGPSLEERLESLEFASESGFSTSVSAEPLLDLQPYNLIKQVEPYLSKVDYSKDIGTIWIGLLKVKYIPKSLRKGKILEHLNRLIPTLKFENVYRYYNELYDHPRIKWKESIIKLMIQNNVNVKELSLDT</sequence>
<dbReference type="GO" id="GO:0046872">
    <property type="term" value="F:metal ion binding"/>
    <property type="evidence" value="ECO:0007669"/>
    <property type="project" value="UniProtKB-KW"/>
</dbReference>
<evidence type="ECO:0008006" key="5">
    <source>
        <dbReference type="Google" id="ProtNLM"/>
    </source>
</evidence>
<dbReference type="GO" id="GO:0051536">
    <property type="term" value="F:iron-sulfur cluster binding"/>
    <property type="evidence" value="ECO:0007669"/>
    <property type="project" value="UniProtKB-KW"/>
</dbReference>
<dbReference type="AlphaFoldDB" id="A0A0F9LCZ3"/>
<dbReference type="PANTHER" id="PTHR43432">
    <property type="entry name" value="SLR0285 PROTEIN"/>
    <property type="match status" value="1"/>
</dbReference>
<dbReference type="EMBL" id="LAZR01007456">
    <property type="protein sequence ID" value="KKM85151.1"/>
    <property type="molecule type" value="Genomic_DNA"/>
</dbReference>
<accession>A0A0F9LCZ3</accession>
<dbReference type="Gene3D" id="3.80.30.30">
    <property type="match status" value="1"/>
</dbReference>
<dbReference type="InterPro" id="IPR040086">
    <property type="entry name" value="MJ0683-like"/>
</dbReference>
<keyword evidence="1" id="KW-0479">Metal-binding</keyword>
<reference evidence="4" key="1">
    <citation type="journal article" date="2015" name="Nature">
        <title>Complex archaea that bridge the gap between prokaryotes and eukaryotes.</title>
        <authorList>
            <person name="Spang A."/>
            <person name="Saw J.H."/>
            <person name="Jorgensen S.L."/>
            <person name="Zaremba-Niedzwiedzka K."/>
            <person name="Martijn J."/>
            <person name="Lind A.E."/>
            <person name="van Eijk R."/>
            <person name="Schleper C."/>
            <person name="Guy L."/>
            <person name="Ettema T.J."/>
        </authorList>
    </citation>
    <scope>NUCLEOTIDE SEQUENCE</scope>
</reference>
<keyword evidence="2" id="KW-0408">Iron</keyword>